<gene>
    <name evidence="2" type="ORF">HUJ06_021060</name>
</gene>
<comment type="caution">
    <text evidence="2">The sequence shown here is derived from an EMBL/GenBank/DDBJ whole genome shotgun (WGS) entry which is preliminary data.</text>
</comment>
<name>A0A822XH90_NELNU</name>
<dbReference type="Gene3D" id="1.10.287.720">
    <property type="entry name" value="Pollen allergen ole e 6"/>
    <property type="match status" value="1"/>
</dbReference>
<dbReference type="SUPFAM" id="SSF111388">
    <property type="entry name" value="Pollen allergen ole e 6"/>
    <property type="match status" value="1"/>
</dbReference>
<dbReference type="PANTHER" id="PTHR35632:SF1">
    <property type="entry name" value="MAJOR POLLEN ALLERGEN OLE E 6-LIKE"/>
    <property type="match status" value="1"/>
</dbReference>
<keyword evidence="3" id="KW-1185">Reference proteome</keyword>
<evidence type="ECO:0000313" key="2">
    <source>
        <dbReference type="EMBL" id="DAD19597.1"/>
    </source>
</evidence>
<organism evidence="2 3">
    <name type="scientific">Nelumbo nucifera</name>
    <name type="common">Sacred lotus</name>
    <dbReference type="NCBI Taxonomy" id="4432"/>
    <lineage>
        <taxon>Eukaryota</taxon>
        <taxon>Viridiplantae</taxon>
        <taxon>Streptophyta</taxon>
        <taxon>Embryophyta</taxon>
        <taxon>Tracheophyta</taxon>
        <taxon>Spermatophyta</taxon>
        <taxon>Magnoliopsida</taxon>
        <taxon>Proteales</taxon>
        <taxon>Nelumbonaceae</taxon>
        <taxon>Nelumbo</taxon>
    </lineage>
</organism>
<proteinExistence type="predicted"/>
<dbReference type="InterPro" id="IPR036466">
    <property type="entry name" value="Pollen_allergen_ole-e-6_sf"/>
</dbReference>
<evidence type="ECO:0000313" key="3">
    <source>
        <dbReference type="Proteomes" id="UP000607653"/>
    </source>
</evidence>
<feature type="signal peptide" evidence="1">
    <location>
        <begin position="1"/>
        <end position="24"/>
    </location>
</feature>
<keyword evidence="1" id="KW-0732">Signal</keyword>
<dbReference type="InterPro" id="IPR015333">
    <property type="entry name" value="Pollen_allergen_ole-e-6"/>
</dbReference>
<feature type="chain" id="PRO_5032343165" description="Major pollen allergen Ole e 6-like" evidence="1">
    <location>
        <begin position="25"/>
        <end position="75"/>
    </location>
</feature>
<evidence type="ECO:0000256" key="1">
    <source>
        <dbReference type="SAM" id="SignalP"/>
    </source>
</evidence>
<dbReference type="PANTHER" id="PTHR35632">
    <property type="entry name" value="MAJOR POLLEN ALLERGEN OLE E 6-LIKE"/>
    <property type="match status" value="1"/>
</dbReference>
<dbReference type="AlphaFoldDB" id="A0A822XH90"/>
<dbReference type="EMBL" id="DUZY01000001">
    <property type="protein sequence ID" value="DAD19597.1"/>
    <property type="molecule type" value="Genomic_DNA"/>
</dbReference>
<sequence length="75" mass="8210">MARKVFAVLFICIVVFAAVHLSEADEANFNYKDCFDKCKTDCTAAGTDGSDCEMKCDDSCSGQEQSDRVEEGKLV</sequence>
<evidence type="ECO:0008006" key="4">
    <source>
        <dbReference type="Google" id="ProtNLM"/>
    </source>
</evidence>
<reference evidence="2 3" key="1">
    <citation type="journal article" date="2020" name="Mol. Biol. Evol.">
        <title>Distinct Expression and Methylation Patterns for Genes with Different Fates following a Single Whole-Genome Duplication in Flowering Plants.</title>
        <authorList>
            <person name="Shi T."/>
            <person name="Rahmani R.S."/>
            <person name="Gugger P.F."/>
            <person name="Wang M."/>
            <person name="Li H."/>
            <person name="Zhang Y."/>
            <person name="Li Z."/>
            <person name="Wang Q."/>
            <person name="Van de Peer Y."/>
            <person name="Marchal K."/>
            <person name="Chen J."/>
        </authorList>
    </citation>
    <scope>NUCLEOTIDE SEQUENCE [LARGE SCALE GENOMIC DNA]</scope>
    <source>
        <tissue evidence="2">Leaf</tissue>
    </source>
</reference>
<accession>A0A822XH90</accession>
<protein>
    <recommendedName>
        <fullName evidence="4">Major pollen allergen Ole e 6-like</fullName>
    </recommendedName>
</protein>
<dbReference type="Proteomes" id="UP000607653">
    <property type="component" value="Unassembled WGS sequence"/>
</dbReference>